<reference evidence="7 8" key="1">
    <citation type="journal article" date="2011" name="PLoS Pathog.">
        <title>Dynamic evolution of pathogenicity revealed by sequencing and comparative genomics of 19 Pseudomonas syringae isolates.</title>
        <authorList>
            <person name="Baltrus D.A."/>
            <person name="Nishimura M.T."/>
            <person name="Romanchuk A."/>
            <person name="Chang J.H."/>
            <person name="Mukhtar M.S."/>
            <person name="Cherkis K."/>
            <person name="Roach J."/>
            <person name="Grant S.R."/>
            <person name="Jones C.D."/>
            <person name="Dangl J.L."/>
        </authorList>
    </citation>
    <scope>NUCLEOTIDE SEQUENCE [LARGE SCALE GENOMIC DNA]</scope>
    <source>
        <strain evidence="8">M301072PT</strain>
    </source>
</reference>
<feature type="non-terminal residue" evidence="7">
    <location>
        <position position="1"/>
    </location>
</feature>
<feature type="non-terminal residue" evidence="7">
    <location>
        <position position="36"/>
    </location>
</feature>
<evidence type="ECO:0000256" key="5">
    <source>
        <dbReference type="ARBA" id="ARBA00023163"/>
    </source>
</evidence>
<dbReference type="InterPro" id="IPR002078">
    <property type="entry name" value="Sigma_54_int"/>
</dbReference>
<dbReference type="InterPro" id="IPR027417">
    <property type="entry name" value="P-loop_NTPase"/>
</dbReference>
<dbReference type="InterPro" id="IPR025943">
    <property type="entry name" value="Sigma_54_int_dom_ATP-bd_2"/>
</dbReference>
<dbReference type="AlphaFoldDB" id="F3G0K6"/>
<evidence type="ECO:0000256" key="1">
    <source>
        <dbReference type="ARBA" id="ARBA00022741"/>
    </source>
</evidence>
<dbReference type="GO" id="GO:0006355">
    <property type="term" value="P:regulation of DNA-templated transcription"/>
    <property type="evidence" value="ECO:0007669"/>
    <property type="project" value="InterPro"/>
</dbReference>
<dbReference type="PROSITE" id="PS50045">
    <property type="entry name" value="SIGMA54_INTERACT_4"/>
    <property type="match status" value="1"/>
</dbReference>
<accession>F3G0K6</accession>
<feature type="domain" description="Sigma-54 factor interaction" evidence="6">
    <location>
        <begin position="1"/>
        <end position="36"/>
    </location>
</feature>
<evidence type="ECO:0000256" key="2">
    <source>
        <dbReference type="ARBA" id="ARBA00022840"/>
    </source>
</evidence>
<evidence type="ECO:0000313" key="8">
    <source>
        <dbReference type="Proteomes" id="UP000004471"/>
    </source>
</evidence>
<dbReference type="Proteomes" id="UP000004471">
    <property type="component" value="Unassembled WGS sequence"/>
</dbReference>
<keyword evidence="4" id="KW-0238">DNA-binding</keyword>
<dbReference type="PANTHER" id="PTHR32071">
    <property type="entry name" value="TRANSCRIPTIONAL REGULATORY PROTEIN"/>
    <property type="match status" value="1"/>
</dbReference>
<evidence type="ECO:0000259" key="6">
    <source>
        <dbReference type="PROSITE" id="PS50045"/>
    </source>
</evidence>
<organism evidence="7 8">
    <name type="scientific">Pseudomonas syringae pv. japonica str. M301072</name>
    <dbReference type="NCBI Taxonomy" id="629262"/>
    <lineage>
        <taxon>Bacteria</taxon>
        <taxon>Pseudomonadati</taxon>
        <taxon>Pseudomonadota</taxon>
        <taxon>Gammaproteobacteria</taxon>
        <taxon>Pseudomonadales</taxon>
        <taxon>Pseudomonadaceae</taxon>
        <taxon>Pseudomonas</taxon>
        <taxon>Pseudomonas syringae</taxon>
    </lineage>
</organism>
<dbReference type="GO" id="GO:0003677">
    <property type="term" value="F:DNA binding"/>
    <property type="evidence" value="ECO:0007669"/>
    <property type="project" value="UniProtKB-KW"/>
</dbReference>
<keyword evidence="5" id="KW-0804">Transcription</keyword>
<proteinExistence type="predicted"/>
<dbReference type="EMBL" id="AEAH01004307">
    <property type="protein sequence ID" value="EGH35998.1"/>
    <property type="molecule type" value="Genomic_DNA"/>
</dbReference>
<dbReference type="GO" id="GO:0005524">
    <property type="term" value="F:ATP binding"/>
    <property type="evidence" value="ECO:0007669"/>
    <property type="project" value="UniProtKB-KW"/>
</dbReference>
<evidence type="ECO:0000313" key="7">
    <source>
        <dbReference type="EMBL" id="EGH35998.1"/>
    </source>
</evidence>
<keyword evidence="1" id="KW-0547">Nucleotide-binding</keyword>
<dbReference type="Pfam" id="PF00158">
    <property type="entry name" value="Sigma54_activat"/>
    <property type="match status" value="1"/>
</dbReference>
<keyword evidence="3" id="KW-0805">Transcription regulation</keyword>
<dbReference type="PANTHER" id="PTHR32071:SF21">
    <property type="entry name" value="TRANSCRIPTIONAL REGULATORY PROTEIN FLGR"/>
    <property type="match status" value="1"/>
</dbReference>
<name>F3G0K6_PSESX</name>
<comment type="caution">
    <text evidence="7">The sequence shown here is derived from an EMBL/GenBank/DDBJ whole genome shotgun (WGS) entry which is preliminary data.</text>
</comment>
<evidence type="ECO:0000256" key="4">
    <source>
        <dbReference type="ARBA" id="ARBA00023125"/>
    </source>
</evidence>
<dbReference type="PROSITE" id="PS00676">
    <property type="entry name" value="SIGMA54_INTERACT_2"/>
    <property type="match status" value="1"/>
</dbReference>
<dbReference type="SUPFAM" id="SSF52540">
    <property type="entry name" value="P-loop containing nucleoside triphosphate hydrolases"/>
    <property type="match status" value="1"/>
</dbReference>
<evidence type="ECO:0000256" key="3">
    <source>
        <dbReference type="ARBA" id="ARBA00023015"/>
    </source>
</evidence>
<dbReference type="Gene3D" id="3.40.50.300">
    <property type="entry name" value="P-loop containing nucleotide triphosphate hydrolases"/>
    <property type="match status" value="1"/>
</dbReference>
<gene>
    <name evidence="7" type="ORF">PSYJA_45876</name>
</gene>
<dbReference type="HOGENOM" id="CLU_3361591_0_0_6"/>
<sequence length="36" mass="3852">GAISAKAGWFEEANGGTLFLDEIGDMPADTQTRLLR</sequence>
<keyword evidence="2" id="KW-0067">ATP-binding</keyword>
<protein>
    <submittedName>
        <fullName evidence="7">Helix-turn-helix, Fis-type</fullName>
    </submittedName>
</protein>